<dbReference type="SMART" id="SM00020">
    <property type="entry name" value="Tryp_SPc"/>
    <property type="match status" value="1"/>
</dbReference>
<dbReference type="PROSITE" id="PS50240">
    <property type="entry name" value="TRYPSIN_DOM"/>
    <property type="match status" value="1"/>
</dbReference>
<dbReference type="AlphaFoldDB" id="A0A8D0LAV9"/>
<accession>A0A8D0LAV9</accession>
<evidence type="ECO:0000259" key="10">
    <source>
        <dbReference type="PROSITE" id="PS50240"/>
    </source>
</evidence>
<evidence type="ECO:0000256" key="4">
    <source>
        <dbReference type="ARBA" id="ARBA00022801"/>
    </source>
</evidence>
<dbReference type="CDD" id="cd00190">
    <property type="entry name" value="Tryp_SPc"/>
    <property type="match status" value="1"/>
</dbReference>
<dbReference type="InterPro" id="IPR009003">
    <property type="entry name" value="Peptidase_S1_PA"/>
</dbReference>
<dbReference type="GO" id="GO:0006508">
    <property type="term" value="P:proteolysis"/>
    <property type="evidence" value="ECO:0007669"/>
    <property type="project" value="UniProtKB-KW"/>
</dbReference>
<dbReference type="InterPro" id="IPR018114">
    <property type="entry name" value="TRYPSIN_HIS"/>
</dbReference>
<dbReference type="Gene3D" id="2.40.10.10">
    <property type="entry name" value="Trypsin-like serine proteases"/>
    <property type="match status" value="2"/>
</dbReference>
<reference evidence="11" key="2">
    <citation type="submission" date="2025-09" db="UniProtKB">
        <authorList>
            <consortium name="Ensembl"/>
        </authorList>
    </citation>
    <scope>IDENTIFICATION</scope>
</reference>
<dbReference type="PANTHER" id="PTHR24271:SF81">
    <property type="entry name" value="GRANZYME B"/>
    <property type="match status" value="1"/>
</dbReference>
<keyword evidence="2 8" id="KW-0645">Protease</keyword>
<keyword evidence="6" id="KW-0865">Zymogen</keyword>
<keyword evidence="4 8" id="KW-0378">Hydrolase</keyword>
<evidence type="ECO:0000256" key="8">
    <source>
        <dbReference type="RuleBase" id="RU363034"/>
    </source>
</evidence>
<proteinExistence type="inferred from homology"/>
<dbReference type="PROSITE" id="PS00134">
    <property type="entry name" value="TRYPSIN_HIS"/>
    <property type="match status" value="1"/>
</dbReference>
<dbReference type="Pfam" id="PF00089">
    <property type="entry name" value="Trypsin"/>
    <property type="match status" value="1"/>
</dbReference>
<dbReference type="OMA" id="NISQWEP"/>
<comment type="similarity">
    <text evidence="1">Belongs to the peptidase S1 family. Snake venom subfamily.</text>
</comment>
<dbReference type="InterPro" id="IPR043504">
    <property type="entry name" value="Peptidase_S1_PA_chymotrypsin"/>
</dbReference>
<evidence type="ECO:0000256" key="2">
    <source>
        <dbReference type="ARBA" id="ARBA00022670"/>
    </source>
</evidence>
<dbReference type="SUPFAM" id="SSF50494">
    <property type="entry name" value="Trypsin-like serine proteases"/>
    <property type="match status" value="1"/>
</dbReference>
<dbReference type="FunFam" id="2.40.10.10:FF:000005">
    <property type="entry name" value="Serine protease 37"/>
    <property type="match status" value="1"/>
</dbReference>
<dbReference type="PROSITE" id="PS00135">
    <property type="entry name" value="TRYPSIN_SER"/>
    <property type="match status" value="1"/>
</dbReference>
<organism evidence="11 12">
    <name type="scientific">Sphenodon punctatus</name>
    <name type="common">Tuatara</name>
    <name type="synonym">Hatteria punctata</name>
    <dbReference type="NCBI Taxonomy" id="8508"/>
    <lineage>
        <taxon>Eukaryota</taxon>
        <taxon>Metazoa</taxon>
        <taxon>Chordata</taxon>
        <taxon>Craniata</taxon>
        <taxon>Vertebrata</taxon>
        <taxon>Euteleostomi</taxon>
        <taxon>Lepidosauria</taxon>
        <taxon>Sphenodontia</taxon>
        <taxon>Sphenodontidae</taxon>
        <taxon>Sphenodon</taxon>
    </lineage>
</organism>
<evidence type="ECO:0000256" key="9">
    <source>
        <dbReference type="SAM" id="SignalP"/>
    </source>
</evidence>
<dbReference type="InterPro" id="IPR033116">
    <property type="entry name" value="TRYPSIN_SER"/>
</dbReference>
<evidence type="ECO:0000256" key="1">
    <source>
        <dbReference type="ARBA" id="ARBA00009228"/>
    </source>
</evidence>
<dbReference type="GeneTree" id="ENSGT01030000234551"/>
<dbReference type="PANTHER" id="PTHR24271">
    <property type="entry name" value="KALLIKREIN-RELATED"/>
    <property type="match status" value="1"/>
</dbReference>
<evidence type="ECO:0000313" key="11">
    <source>
        <dbReference type="Ensembl" id="ENSSPUP00000020367.1"/>
    </source>
</evidence>
<reference evidence="11" key="1">
    <citation type="submission" date="2025-08" db="UniProtKB">
        <authorList>
            <consortium name="Ensembl"/>
        </authorList>
    </citation>
    <scope>IDENTIFICATION</scope>
</reference>
<protein>
    <recommendedName>
        <fullName evidence="10">Peptidase S1 domain-containing protein</fullName>
    </recommendedName>
</protein>
<dbReference type="Proteomes" id="UP000694392">
    <property type="component" value="Unplaced"/>
</dbReference>
<dbReference type="GO" id="GO:0035821">
    <property type="term" value="P:modulation of process of another organism"/>
    <property type="evidence" value="ECO:0007669"/>
    <property type="project" value="UniProtKB-ARBA"/>
</dbReference>
<evidence type="ECO:0000313" key="12">
    <source>
        <dbReference type="Proteomes" id="UP000694392"/>
    </source>
</evidence>
<dbReference type="GO" id="GO:0004252">
    <property type="term" value="F:serine-type endopeptidase activity"/>
    <property type="evidence" value="ECO:0007669"/>
    <property type="project" value="InterPro"/>
</dbReference>
<feature type="signal peptide" evidence="9">
    <location>
        <begin position="1"/>
        <end position="20"/>
    </location>
</feature>
<sequence length="264" mass="28860">MLLLLFLLATSFLLPPGAQTMIIGGQDAEPHSRPYMAFLEIRGEENIRCGGFLLRDNVVLTAAHCNEGQITVVLGAHDITQTEKTQQRVAVRRKVPHPDFKRVPLGKGIELPINDLMLLQLKRPVTRKHSVRPIPLPSLGPTVKPGSMCSAAGWGSVSRHPEDLADTLQEVDLKVISVKSCSRKLDMSLEDFTEEILCAGDRGRAATFRGDSGGPLVCNGTVQGIVSCGRPNGSPPRIFTRITKFLPWIKKTLRNALRQGSISN</sequence>
<dbReference type="InterPro" id="IPR001254">
    <property type="entry name" value="Trypsin_dom"/>
</dbReference>
<dbReference type="GO" id="GO:0005576">
    <property type="term" value="C:extracellular region"/>
    <property type="evidence" value="ECO:0007669"/>
    <property type="project" value="UniProtKB-ARBA"/>
</dbReference>
<evidence type="ECO:0000256" key="5">
    <source>
        <dbReference type="ARBA" id="ARBA00022825"/>
    </source>
</evidence>
<evidence type="ECO:0000256" key="6">
    <source>
        <dbReference type="ARBA" id="ARBA00023145"/>
    </source>
</evidence>
<keyword evidence="12" id="KW-1185">Reference proteome</keyword>
<feature type="chain" id="PRO_5034171849" description="Peptidase S1 domain-containing protein" evidence="9">
    <location>
        <begin position="21"/>
        <end position="264"/>
    </location>
</feature>
<evidence type="ECO:0000256" key="3">
    <source>
        <dbReference type="ARBA" id="ARBA00022729"/>
    </source>
</evidence>
<feature type="domain" description="Peptidase S1" evidence="10">
    <location>
        <begin position="22"/>
        <end position="254"/>
    </location>
</feature>
<evidence type="ECO:0000256" key="7">
    <source>
        <dbReference type="ARBA" id="ARBA00023157"/>
    </source>
</evidence>
<keyword evidence="7" id="KW-1015">Disulfide bond</keyword>
<name>A0A8D0LAV9_SPHPU</name>
<keyword evidence="3 9" id="KW-0732">Signal</keyword>
<dbReference type="Ensembl" id="ENSSPUT00000021690.1">
    <property type="protein sequence ID" value="ENSSPUP00000020367.1"/>
    <property type="gene ID" value="ENSSPUG00000015597.1"/>
</dbReference>
<dbReference type="InterPro" id="IPR001314">
    <property type="entry name" value="Peptidase_S1A"/>
</dbReference>
<keyword evidence="5 8" id="KW-0720">Serine protease</keyword>
<dbReference type="PRINTS" id="PR00722">
    <property type="entry name" value="CHYMOTRYPSIN"/>
</dbReference>